<organism evidence="1 2">
    <name type="scientific">Eretmocerus hayati</name>
    <dbReference type="NCBI Taxonomy" id="131215"/>
    <lineage>
        <taxon>Eukaryota</taxon>
        <taxon>Metazoa</taxon>
        <taxon>Ecdysozoa</taxon>
        <taxon>Arthropoda</taxon>
        <taxon>Hexapoda</taxon>
        <taxon>Insecta</taxon>
        <taxon>Pterygota</taxon>
        <taxon>Neoptera</taxon>
        <taxon>Endopterygota</taxon>
        <taxon>Hymenoptera</taxon>
        <taxon>Apocrita</taxon>
        <taxon>Proctotrupomorpha</taxon>
        <taxon>Chalcidoidea</taxon>
        <taxon>Aphelinidae</taxon>
        <taxon>Aphelininae</taxon>
        <taxon>Eretmocerus</taxon>
    </lineage>
</organism>
<evidence type="ECO:0000313" key="1">
    <source>
        <dbReference type="EMBL" id="KAJ8667081.1"/>
    </source>
</evidence>
<evidence type="ECO:0000313" key="2">
    <source>
        <dbReference type="Proteomes" id="UP001239111"/>
    </source>
</evidence>
<sequence>MGPPIWRGVVVAGFCLVVIFVRYGAAQQQETFNTQPPPLRSRFSCSGRGAGYYADLESNCRAYHTCDEHGNHFTHFCPEDTAFRQDAMICDHAYQVDCAAGTTARIYIGGQTGSFINEPRGESSNGFVNSFKPEEVTSTASERRELAVGSETGFQRTTFSGRDDGQTLRSTAATGPQQRVDNNLSSRSGSTAPASEPRITPPPRTFPSFNGQPSTPTISLDLLPPAESPNLLELQEPDTEILDDEYSFLNPPPIRTDNDYRNPIQSFPDPPAPITQPEPPRSRSLEPSTIPSKPSKLLEPPYLDYNPPSEPLRPSNRADDYAYAETLRSIQSSSSTESPVARIIFSTTTPTTTTTTTTPRAEIFGVPHAVLLPPENPDSDVDPYYPKDESSTEAYFTPSGRPQFGPTTPTRRRPQHHQQGTGTASKFHVPPVLPDLNSLDDLLDRRKQFFIPTLKAGT</sequence>
<gene>
    <name evidence="1" type="ORF">QAD02_008743</name>
</gene>
<accession>A0ACC2N858</accession>
<name>A0ACC2N858_9HYME</name>
<proteinExistence type="predicted"/>
<comment type="caution">
    <text evidence="1">The sequence shown here is derived from an EMBL/GenBank/DDBJ whole genome shotgun (WGS) entry which is preliminary data.</text>
</comment>
<keyword evidence="2" id="KW-1185">Reference proteome</keyword>
<protein>
    <submittedName>
        <fullName evidence="1">Uncharacterized protein</fullName>
    </submittedName>
</protein>
<dbReference type="EMBL" id="CM056744">
    <property type="protein sequence ID" value="KAJ8667081.1"/>
    <property type="molecule type" value="Genomic_DNA"/>
</dbReference>
<dbReference type="Proteomes" id="UP001239111">
    <property type="component" value="Chromosome 4"/>
</dbReference>
<reference evidence="1" key="1">
    <citation type="submission" date="2023-04" db="EMBL/GenBank/DDBJ databases">
        <title>A chromosome-level genome assembly of the parasitoid wasp Eretmocerus hayati.</title>
        <authorList>
            <person name="Zhong Y."/>
            <person name="Liu S."/>
            <person name="Liu Y."/>
        </authorList>
    </citation>
    <scope>NUCLEOTIDE SEQUENCE</scope>
    <source>
        <strain evidence="1">ZJU_SS_LIU_2023</strain>
    </source>
</reference>